<dbReference type="Gene3D" id="3.60.15.10">
    <property type="entry name" value="Ribonuclease Z/Hydroxyacylglutathione hydrolase-like"/>
    <property type="match status" value="1"/>
</dbReference>
<proteinExistence type="predicted"/>
<dbReference type="PANTHER" id="PTHR46018">
    <property type="entry name" value="ZINC PHOSPHODIESTERASE ELAC PROTEIN 1"/>
    <property type="match status" value="1"/>
</dbReference>
<dbReference type="InterPro" id="IPR036866">
    <property type="entry name" value="RibonucZ/Hydroxyglut_hydro"/>
</dbReference>
<reference evidence="2" key="1">
    <citation type="journal article" date="2014" name="Front. Microbiol.">
        <title>High frequency of phylogenetically diverse reductive dehalogenase-homologous genes in deep subseafloor sedimentary metagenomes.</title>
        <authorList>
            <person name="Kawai M."/>
            <person name="Futagami T."/>
            <person name="Toyoda A."/>
            <person name="Takaki Y."/>
            <person name="Nishi S."/>
            <person name="Hori S."/>
            <person name="Arai W."/>
            <person name="Tsubouchi T."/>
            <person name="Morono Y."/>
            <person name="Uchiyama I."/>
            <person name="Ito T."/>
            <person name="Fujiyama A."/>
            <person name="Inagaki F."/>
            <person name="Takami H."/>
        </authorList>
    </citation>
    <scope>NUCLEOTIDE SEQUENCE</scope>
    <source>
        <strain evidence="2">Expedition CK06-06</strain>
    </source>
</reference>
<accession>X0YDJ6</accession>
<evidence type="ECO:0000313" key="2">
    <source>
        <dbReference type="EMBL" id="GAG46798.1"/>
    </source>
</evidence>
<feature type="non-terminal residue" evidence="2">
    <location>
        <position position="1"/>
    </location>
</feature>
<dbReference type="SMART" id="SM00849">
    <property type="entry name" value="Lactamase_B"/>
    <property type="match status" value="1"/>
</dbReference>
<organism evidence="2">
    <name type="scientific">marine sediment metagenome</name>
    <dbReference type="NCBI Taxonomy" id="412755"/>
    <lineage>
        <taxon>unclassified sequences</taxon>
        <taxon>metagenomes</taxon>
        <taxon>ecological metagenomes</taxon>
    </lineage>
</organism>
<gene>
    <name evidence="2" type="ORF">S01H1_75068</name>
</gene>
<comment type="caution">
    <text evidence="2">The sequence shown here is derived from an EMBL/GenBank/DDBJ whole genome shotgun (WGS) entry which is preliminary data.</text>
</comment>
<feature type="domain" description="Metallo-beta-lactamase" evidence="1">
    <location>
        <begin position="3"/>
        <end position="204"/>
    </location>
</feature>
<dbReference type="SUPFAM" id="SSF56281">
    <property type="entry name" value="Metallo-hydrolase/oxidoreductase"/>
    <property type="match status" value="1"/>
</dbReference>
<dbReference type="GO" id="GO:0042781">
    <property type="term" value="F:3'-tRNA processing endoribonuclease activity"/>
    <property type="evidence" value="ECO:0007669"/>
    <property type="project" value="TreeGrafter"/>
</dbReference>
<sequence length="229" mass="25821">NGRYWSSFLLNGRYLLDAPPTLLPHLKRLDVPLTDIRTIFISHFHGDHFLGLPFLLLEYLHMTPRREDLHIVGPPGVEAMIEKLADMAFPNLSHADAGYQRRYLEVETDREQTVDDLRFQAFPMKHGGGKLASFGYKLRLAEKVLAYTGDTELCDELFALAEGADVLVLDCNYSQGKGPDHLCFADVPDIRRRLPLSTTIILTHLEAEPDVSGLEGVLVAQDFATFRFP</sequence>
<dbReference type="InterPro" id="IPR001279">
    <property type="entry name" value="Metallo-B-lactamas"/>
</dbReference>
<dbReference type="Pfam" id="PF12706">
    <property type="entry name" value="Lactamase_B_2"/>
    <property type="match status" value="1"/>
</dbReference>
<evidence type="ECO:0000259" key="1">
    <source>
        <dbReference type="SMART" id="SM00849"/>
    </source>
</evidence>
<dbReference type="PANTHER" id="PTHR46018:SF7">
    <property type="entry name" value="RIBONUCLEASE Z"/>
    <property type="match status" value="1"/>
</dbReference>
<protein>
    <recommendedName>
        <fullName evidence="1">Metallo-beta-lactamase domain-containing protein</fullName>
    </recommendedName>
</protein>
<dbReference type="EMBL" id="BARS01050263">
    <property type="protein sequence ID" value="GAG46798.1"/>
    <property type="molecule type" value="Genomic_DNA"/>
</dbReference>
<dbReference type="AlphaFoldDB" id="X0YDJ6"/>
<name>X0YDJ6_9ZZZZ</name>